<protein>
    <submittedName>
        <fullName evidence="6">Redoxin domain-containing protein</fullName>
    </submittedName>
</protein>
<dbReference type="InterPro" id="IPR050553">
    <property type="entry name" value="Thioredoxin_ResA/DsbE_sf"/>
</dbReference>
<evidence type="ECO:0000313" key="7">
    <source>
        <dbReference type="Proteomes" id="UP001597461"/>
    </source>
</evidence>
<dbReference type="RefSeq" id="WP_379077333.1">
    <property type="nucleotide sequence ID" value="NZ_JBHULL010000007.1"/>
</dbReference>
<reference evidence="7" key="1">
    <citation type="journal article" date="2019" name="Int. J. Syst. Evol. Microbiol.">
        <title>The Global Catalogue of Microorganisms (GCM) 10K type strain sequencing project: providing services to taxonomists for standard genome sequencing and annotation.</title>
        <authorList>
            <consortium name="The Broad Institute Genomics Platform"/>
            <consortium name="The Broad Institute Genome Sequencing Center for Infectious Disease"/>
            <person name="Wu L."/>
            <person name="Ma J."/>
        </authorList>
    </citation>
    <scope>NUCLEOTIDE SEQUENCE [LARGE SCALE GENOMIC DNA]</scope>
    <source>
        <strain evidence="7">KCTC 42866</strain>
    </source>
</reference>
<evidence type="ECO:0000256" key="1">
    <source>
        <dbReference type="ARBA" id="ARBA00004196"/>
    </source>
</evidence>
<comment type="caution">
    <text evidence="6">The sequence shown here is derived from an EMBL/GenBank/DDBJ whole genome shotgun (WGS) entry which is preliminary data.</text>
</comment>
<dbReference type="InterPro" id="IPR017937">
    <property type="entry name" value="Thioredoxin_CS"/>
</dbReference>
<evidence type="ECO:0000259" key="5">
    <source>
        <dbReference type="PROSITE" id="PS51352"/>
    </source>
</evidence>
<evidence type="ECO:0000256" key="3">
    <source>
        <dbReference type="ARBA" id="ARBA00023157"/>
    </source>
</evidence>
<dbReference type="PROSITE" id="PS00194">
    <property type="entry name" value="THIOREDOXIN_1"/>
    <property type="match status" value="1"/>
</dbReference>
<comment type="subcellular location">
    <subcellularLocation>
        <location evidence="1">Cell envelope</location>
    </subcellularLocation>
</comment>
<dbReference type="PANTHER" id="PTHR42852">
    <property type="entry name" value="THIOL:DISULFIDE INTERCHANGE PROTEIN DSBE"/>
    <property type="match status" value="1"/>
</dbReference>
<dbReference type="InterPro" id="IPR036249">
    <property type="entry name" value="Thioredoxin-like_sf"/>
</dbReference>
<keyword evidence="4" id="KW-0676">Redox-active center</keyword>
<dbReference type="InterPro" id="IPR025380">
    <property type="entry name" value="DUF4369"/>
</dbReference>
<dbReference type="InterPro" id="IPR000866">
    <property type="entry name" value="AhpC/TSA"/>
</dbReference>
<dbReference type="Proteomes" id="UP001597461">
    <property type="component" value="Unassembled WGS sequence"/>
</dbReference>
<evidence type="ECO:0000256" key="4">
    <source>
        <dbReference type="ARBA" id="ARBA00023284"/>
    </source>
</evidence>
<keyword evidence="2" id="KW-0201">Cytochrome c-type biogenesis</keyword>
<dbReference type="Pfam" id="PF14289">
    <property type="entry name" value="DUF4369"/>
    <property type="match status" value="1"/>
</dbReference>
<dbReference type="Gene3D" id="3.40.30.10">
    <property type="entry name" value="Glutaredoxin"/>
    <property type="match status" value="1"/>
</dbReference>
<feature type="domain" description="Thioredoxin" evidence="5">
    <location>
        <begin position="239"/>
        <end position="379"/>
    </location>
</feature>
<dbReference type="SUPFAM" id="SSF52833">
    <property type="entry name" value="Thioredoxin-like"/>
    <property type="match status" value="1"/>
</dbReference>
<keyword evidence="7" id="KW-1185">Reference proteome</keyword>
<accession>A0ABW5MGU2</accession>
<sequence>MKKILILIAILFPFVTWAQGGSYQLNATFTQLNAPAKAYLVSASKIIDSATLVDGRFSFTHELAEPEMVGLLIHHQGGNYPGWKNSRDVTTFYLENGTITITGTDSVKNAQIKAGVVNDDNNRLDRIALEATAQAKKEVQAKLASTTEQQRNDPKYSDIITKIYSNTFKKLTKDKDSLKKIFISQNPNSFISLVALTEIAKNEDDITEIESLYKKLSTTLKNTQKAKAFKKSLYNKEAAAIGKIAPDFTQNDVNDKPVHLSDFRGKYVLLDFWASWCGPCRKENPNVVVAYQKYKDKNFTVLGVSLDQPGKKDAWLAAIKADGLPWTQVSDLQSWNNAAAKLYQVSSIPQNFLIDPNGKIIAKNLRGEALTEKLAAILN</sequence>
<dbReference type="InterPro" id="IPR013766">
    <property type="entry name" value="Thioredoxin_domain"/>
</dbReference>
<dbReference type="PANTHER" id="PTHR42852:SF6">
    <property type="entry name" value="THIOL:DISULFIDE INTERCHANGE PROTEIN DSBE"/>
    <property type="match status" value="1"/>
</dbReference>
<proteinExistence type="predicted"/>
<organism evidence="6 7">
    <name type="scientific">Pedobacter vanadiisoli</name>
    <dbReference type="NCBI Taxonomy" id="1761975"/>
    <lineage>
        <taxon>Bacteria</taxon>
        <taxon>Pseudomonadati</taxon>
        <taxon>Bacteroidota</taxon>
        <taxon>Sphingobacteriia</taxon>
        <taxon>Sphingobacteriales</taxon>
        <taxon>Sphingobacteriaceae</taxon>
        <taxon>Pedobacter</taxon>
    </lineage>
</organism>
<name>A0ABW5MGU2_9SPHI</name>
<keyword evidence="3" id="KW-1015">Disulfide bond</keyword>
<evidence type="ECO:0000313" key="6">
    <source>
        <dbReference type="EMBL" id="MFD2582425.1"/>
    </source>
</evidence>
<evidence type="ECO:0000256" key="2">
    <source>
        <dbReference type="ARBA" id="ARBA00022748"/>
    </source>
</evidence>
<dbReference type="PROSITE" id="PS51352">
    <property type="entry name" value="THIOREDOXIN_2"/>
    <property type="match status" value="1"/>
</dbReference>
<dbReference type="EMBL" id="JBHULL010000007">
    <property type="protein sequence ID" value="MFD2582425.1"/>
    <property type="molecule type" value="Genomic_DNA"/>
</dbReference>
<gene>
    <name evidence="6" type="ORF">ACFSR6_07990</name>
</gene>
<dbReference type="Pfam" id="PF00578">
    <property type="entry name" value="AhpC-TSA"/>
    <property type="match status" value="1"/>
</dbReference>
<dbReference type="CDD" id="cd02966">
    <property type="entry name" value="TlpA_like_family"/>
    <property type="match status" value="1"/>
</dbReference>